<comment type="caution">
    <text evidence="1">The sequence shown here is derived from an EMBL/GenBank/DDBJ whole genome shotgun (WGS) entry which is preliminary data.</text>
</comment>
<gene>
    <name evidence="1" type="ORF">GDO78_022962</name>
</gene>
<dbReference type="EMBL" id="WNTK01000926">
    <property type="protein sequence ID" value="KAG9468327.1"/>
    <property type="molecule type" value="Genomic_DNA"/>
</dbReference>
<keyword evidence="2" id="KW-1185">Reference proteome</keyword>
<evidence type="ECO:0000313" key="1">
    <source>
        <dbReference type="EMBL" id="KAG9468327.1"/>
    </source>
</evidence>
<proteinExistence type="predicted"/>
<dbReference type="Proteomes" id="UP000770717">
    <property type="component" value="Unassembled WGS sequence"/>
</dbReference>
<organism evidence="1 2">
    <name type="scientific">Eleutherodactylus coqui</name>
    <name type="common">Puerto Rican coqui</name>
    <dbReference type="NCBI Taxonomy" id="57060"/>
    <lineage>
        <taxon>Eukaryota</taxon>
        <taxon>Metazoa</taxon>
        <taxon>Chordata</taxon>
        <taxon>Craniata</taxon>
        <taxon>Vertebrata</taxon>
        <taxon>Euteleostomi</taxon>
        <taxon>Amphibia</taxon>
        <taxon>Batrachia</taxon>
        <taxon>Anura</taxon>
        <taxon>Neobatrachia</taxon>
        <taxon>Hyloidea</taxon>
        <taxon>Eleutherodactylidae</taxon>
        <taxon>Eleutherodactylinae</taxon>
        <taxon>Eleutherodactylus</taxon>
        <taxon>Eleutherodactylus</taxon>
    </lineage>
</organism>
<reference evidence="1" key="1">
    <citation type="thesis" date="2020" institute="ProQuest LLC" country="789 East Eisenhower Parkway, Ann Arbor, MI, USA">
        <title>Comparative Genomics and Chromosome Evolution.</title>
        <authorList>
            <person name="Mudd A.B."/>
        </authorList>
    </citation>
    <scope>NUCLEOTIDE SEQUENCE</scope>
    <source>
        <strain evidence="1">HN-11 Male</strain>
        <tissue evidence="1">Kidney and liver</tissue>
    </source>
</reference>
<sequence length="99" mass="10951">METLAIISQLWGLHCRVQSILSMDNMGVAGLSGCPCCLLKSLRLMSLLFLAPLLHTSDSLRTTMGINHLDQNTGLLLLFIVRQNSFLVLLWISPHGLHP</sequence>
<evidence type="ECO:0000313" key="2">
    <source>
        <dbReference type="Proteomes" id="UP000770717"/>
    </source>
</evidence>
<accession>A0A8J6EFQ4</accession>
<protein>
    <submittedName>
        <fullName evidence="1">Uncharacterized protein</fullName>
    </submittedName>
</protein>
<dbReference type="AlphaFoldDB" id="A0A8J6EFQ4"/>
<name>A0A8J6EFQ4_ELECQ</name>